<evidence type="ECO:0000313" key="3">
    <source>
        <dbReference type="Proteomes" id="UP001139447"/>
    </source>
</evidence>
<protein>
    <submittedName>
        <fullName evidence="2">Transketolase</fullName>
    </submittedName>
</protein>
<dbReference type="Pfam" id="PF02780">
    <property type="entry name" value="Transketolase_C"/>
    <property type="match status" value="1"/>
</dbReference>
<gene>
    <name evidence="2" type="ORF">MMF98_01470</name>
</gene>
<dbReference type="CDD" id="cd07033">
    <property type="entry name" value="TPP_PYR_DXS_TK_like"/>
    <property type="match status" value="1"/>
</dbReference>
<dbReference type="EMBL" id="JALGBI010000001">
    <property type="protein sequence ID" value="MCJ0761868.1"/>
    <property type="molecule type" value="Genomic_DNA"/>
</dbReference>
<evidence type="ECO:0000259" key="1">
    <source>
        <dbReference type="SMART" id="SM00861"/>
    </source>
</evidence>
<keyword evidence="3" id="KW-1185">Reference proteome</keyword>
<sequence length="311" mass="33562">MRKQFCDTMVERCGQKDMVFMTGDLGFMALEPLALAMGDRFVNAGVSEQNMISVAAALAKDGFEAWAYSIAPFCYARPFEQIRNDVTFHNLRVRLVGNGGGYGYGVMGPTHHAIEDYGIMLALPNMQVFVPAFDEDVPEAATRAGDCSGAAYLRLGRGEPPKGYVVPAYAPWRQLTEGDGPVVIACGPLAGTYLEAIDALAASVRPQLWVVTELPISCNPMPAALLAQLKRAKSVCVVEEHVERGGVGPEIAMALIKAGILPAKFVHLYALAHLYERYGSQGFLRKQSRLDPASLLLALAIDEPTLVSTSP</sequence>
<dbReference type="PANTHER" id="PTHR43825:SF5">
    <property type="entry name" value="HYPOTHETICAL TRANSKETOLASE FAMILY PROTEIN"/>
    <property type="match status" value="1"/>
</dbReference>
<dbReference type="Gene3D" id="3.40.50.970">
    <property type="match status" value="1"/>
</dbReference>
<name>A0A9X2AKT1_9BURK</name>
<organism evidence="2 3">
    <name type="scientific">Variovorax terrae</name>
    <dbReference type="NCBI Taxonomy" id="2923278"/>
    <lineage>
        <taxon>Bacteria</taxon>
        <taxon>Pseudomonadati</taxon>
        <taxon>Pseudomonadota</taxon>
        <taxon>Betaproteobacteria</taxon>
        <taxon>Burkholderiales</taxon>
        <taxon>Comamonadaceae</taxon>
        <taxon>Variovorax</taxon>
    </lineage>
</organism>
<dbReference type="AlphaFoldDB" id="A0A9X2AKT1"/>
<dbReference type="InterPro" id="IPR009014">
    <property type="entry name" value="Transketo_C/PFOR_II"/>
</dbReference>
<accession>A0A9X2AKT1</accession>
<dbReference type="PANTHER" id="PTHR43825">
    <property type="entry name" value="PYRUVATE DEHYDROGENASE E1 COMPONENT"/>
    <property type="match status" value="1"/>
</dbReference>
<proteinExistence type="predicted"/>
<dbReference type="InterPro" id="IPR033248">
    <property type="entry name" value="Transketolase_C"/>
</dbReference>
<dbReference type="InterPro" id="IPR005475">
    <property type="entry name" value="Transketolase-like_Pyr-bd"/>
</dbReference>
<dbReference type="InterPro" id="IPR029061">
    <property type="entry name" value="THDP-binding"/>
</dbReference>
<dbReference type="SMART" id="SM00861">
    <property type="entry name" value="Transket_pyr"/>
    <property type="match status" value="1"/>
</dbReference>
<dbReference type="InterPro" id="IPR051157">
    <property type="entry name" value="PDH/Transketolase"/>
</dbReference>
<dbReference type="SUPFAM" id="SSF52518">
    <property type="entry name" value="Thiamin diphosphate-binding fold (THDP-binding)"/>
    <property type="match status" value="1"/>
</dbReference>
<comment type="caution">
    <text evidence="2">The sequence shown here is derived from an EMBL/GenBank/DDBJ whole genome shotgun (WGS) entry which is preliminary data.</text>
</comment>
<reference evidence="2" key="1">
    <citation type="submission" date="2022-03" db="EMBL/GenBank/DDBJ databases">
        <authorList>
            <person name="Woo C.Y."/>
        </authorList>
    </citation>
    <scope>NUCLEOTIDE SEQUENCE</scope>
    <source>
        <strain evidence="2">CYS-02</strain>
    </source>
</reference>
<dbReference type="SUPFAM" id="SSF52922">
    <property type="entry name" value="TK C-terminal domain-like"/>
    <property type="match status" value="1"/>
</dbReference>
<dbReference type="RefSeq" id="WP_243303569.1">
    <property type="nucleotide sequence ID" value="NZ_JALGBI010000001.1"/>
</dbReference>
<dbReference type="Gene3D" id="3.40.50.920">
    <property type="match status" value="1"/>
</dbReference>
<dbReference type="Pfam" id="PF02779">
    <property type="entry name" value="Transket_pyr"/>
    <property type="match status" value="1"/>
</dbReference>
<feature type="domain" description="Transketolase-like pyrimidine-binding" evidence="1">
    <location>
        <begin position="1"/>
        <end position="162"/>
    </location>
</feature>
<evidence type="ECO:0000313" key="2">
    <source>
        <dbReference type="EMBL" id="MCJ0761868.1"/>
    </source>
</evidence>
<dbReference type="Proteomes" id="UP001139447">
    <property type="component" value="Unassembled WGS sequence"/>
</dbReference>